<dbReference type="AlphaFoldDB" id="A0A7C3CP03"/>
<gene>
    <name evidence="2" type="ORF">ENJ40_07980</name>
</gene>
<evidence type="ECO:0000256" key="1">
    <source>
        <dbReference type="SAM" id="Phobius"/>
    </source>
</evidence>
<keyword evidence="1" id="KW-1133">Transmembrane helix</keyword>
<keyword evidence="1" id="KW-0472">Membrane</keyword>
<comment type="caution">
    <text evidence="2">The sequence shown here is derived from an EMBL/GenBank/DDBJ whole genome shotgun (WGS) entry which is preliminary data.</text>
</comment>
<feature type="transmembrane region" description="Helical" evidence="1">
    <location>
        <begin position="340"/>
        <end position="367"/>
    </location>
</feature>
<feature type="transmembrane region" description="Helical" evidence="1">
    <location>
        <begin position="284"/>
        <end position="304"/>
    </location>
</feature>
<dbReference type="EMBL" id="DRMH01000106">
    <property type="protein sequence ID" value="HFC98375.1"/>
    <property type="molecule type" value="Genomic_DNA"/>
</dbReference>
<dbReference type="Proteomes" id="UP000886043">
    <property type="component" value="Unassembled WGS sequence"/>
</dbReference>
<name>A0A7C3CP03_9BACT</name>
<proteinExistence type="predicted"/>
<evidence type="ECO:0000313" key="2">
    <source>
        <dbReference type="EMBL" id="HFC98375.1"/>
    </source>
</evidence>
<accession>A0A7C3CP03</accession>
<protein>
    <submittedName>
        <fullName evidence="2">Uncharacterized protein</fullName>
    </submittedName>
</protein>
<feature type="transmembrane region" description="Helical" evidence="1">
    <location>
        <begin position="310"/>
        <end position="328"/>
    </location>
</feature>
<feature type="transmembrane region" description="Helical" evidence="1">
    <location>
        <begin position="239"/>
        <end position="263"/>
    </location>
</feature>
<sequence>MAAQALWLSLVPLALILGVRAGLKWGWEKGGLVLGSALLAGVMAMPHKGGTPVALHLVRYAQHRGLSLAAQAIRLDSRMRNATKQNVTRWCLDKSHDVGTYEACVNLSYVLRLPRWLSARLSEETPWRDTRAFEQEIEKQYYRATQTEEERYASGRWERFKAAMKSDLRRLRDGLGATTKALIQQVWGGYHAIAAALGLATGHLNAKNVLRLGGGLAQMNPVEGWAFIMGQVGVHAIKVFAAAALYIAVLLWVIQGWWFACIYPIKAGALMLRDEAHIAGLRLFASYFALACAPLIWVLIFGLIAPTVSLYIHVWPALLSATYWILYQTGTVNVLAMTKYALWASLASGMMLAAPLALAILTLPWMLERWLGGLASHFAPRIFPVG</sequence>
<organism evidence="2">
    <name type="scientific">Thermosulfurimonas dismutans</name>
    <dbReference type="NCBI Taxonomy" id="999894"/>
    <lineage>
        <taxon>Bacteria</taxon>
        <taxon>Pseudomonadati</taxon>
        <taxon>Thermodesulfobacteriota</taxon>
        <taxon>Thermodesulfobacteria</taxon>
        <taxon>Thermodesulfobacteriales</taxon>
        <taxon>Thermodesulfobacteriaceae</taxon>
        <taxon>Thermosulfurimonas</taxon>
    </lineage>
</organism>
<keyword evidence="1" id="KW-0812">Transmembrane</keyword>
<reference evidence="2" key="1">
    <citation type="journal article" date="2020" name="mSystems">
        <title>Genome- and Community-Level Interaction Insights into Carbon Utilization and Element Cycling Functions of Hydrothermarchaeota in Hydrothermal Sediment.</title>
        <authorList>
            <person name="Zhou Z."/>
            <person name="Liu Y."/>
            <person name="Xu W."/>
            <person name="Pan J."/>
            <person name="Luo Z.H."/>
            <person name="Li M."/>
        </authorList>
    </citation>
    <scope>NUCLEOTIDE SEQUENCE [LARGE SCALE GENOMIC DNA]</scope>
    <source>
        <strain evidence="2">HyVt-483</strain>
    </source>
</reference>